<accession>A0A0L0FI91</accession>
<feature type="region of interest" description="Disordered" evidence="1">
    <location>
        <begin position="714"/>
        <end position="742"/>
    </location>
</feature>
<feature type="region of interest" description="Disordered" evidence="1">
    <location>
        <begin position="1032"/>
        <end position="1052"/>
    </location>
</feature>
<evidence type="ECO:0000313" key="3">
    <source>
        <dbReference type="Proteomes" id="UP000054560"/>
    </source>
</evidence>
<evidence type="ECO:0000313" key="2">
    <source>
        <dbReference type="EMBL" id="KNC76176.1"/>
    </source>
</evidence>
<name>A0A0L0FI91_9EUKA</name>
<gene>
    <name evidence="2" type="ORF">SARC_11313</name>
</gene>
<feature type="region of interest" description="Disordered" evidence="1">
    <location>
        <begin position="567"/>
        <end position="607"/>
    </location>
</feature>
<dbReference type="EMBL" id="KQ243219">
    <property type="protein sequence ID" value="KNC76176.1"/>
    <property type="molecule type" value="Genomic_DNA"/>
</dbReference>
<feature type="region of interest" description="Disordered" evidence="1">
    <location>
        <begin position="23"/>
        <end position="52"/>
    </location>
</feature>
<dbReference type="RefSeq" id="XP_014150078.1">
    <property type="nucleotide sequence ID" value="XM_014294603.1"/>
</dbReference>
<feature type="compositionally biased region" description="Basic and acidic residues" evidence="1">
    <location>
        <begin position="426"/>
        <end position="435"/>
    </location>
</feature>
<protein>
    <submittedName>
        <fullName evidence="2">Uncharacterized protein</fullName>
    </submittedName>
</protein>
<reference evidence="2 3" key="1">
    <citation type="submission" date="2011-02" db="EMBL/GenBank/DDBJ databases">
        <title>The Genome Sequence of Sphaeroforma arctica JP610.</title>
        <authorList>
            <consortium name="The Broad Institute Genome Sequencing Platform"/>
            <person name="Russ C."/>
            <person name="Cuomo C."/>
            <person name="Young S.K."/>
            <person name="Zeng Q."/>
            <person name="Gargeya S."/>
            <person name="Alvarado L."/>
            <person name="Berlin A."/>
            <person name="Chapman S.B."/>
            <person name="Chen Z."/>
            <person name="Freedman E."/>
            <person name="Gellesch M."/>
            <person name="Goldberg J."/>
            <person name="Griggs A."/>
            <person name="Gujja S."/>
            <person name="Heilman E."/>
            <person name="Heiman D."/>
            <person name="Howarth C."/>
            <person name="Mehta T."/>
            <person name="Neiman D."/>
            <person name="Pearson M."/>
            <person name="Roberts A."/>
            <person name="Saif S."/>
            <person name="Shea T."/>
            <person name="Shenoy N."/>
            <person name="Sisk P."/>
            <person name="Stolte C."/>
            <person name="Sykes S."/>
            <person name="White J."/>
            <person name="Yandava C."/>
            <person name="Burger G."/>
            <person name="Gray M.W."/>
            <person name="Holland P.W.H."/>
            <person name="King N."/>
            <person name="Lang F.B.F."/>
            <person name="Roger A.J."/>
            <person name="Ruiz-Trillo I."/>
            <person name="Haas B."/>
            <person name="Nusbaum C."/>
            <person name="Birren B."/>
        </authorList>
    </citation>
    <scope>NUCLEOTIDE SEQUENCE [LARGE SCALE GENOMIC DNA]</scope>
    <source>
        <strain evidence="2 3">JP610</strain>
    </source>
</reference>
<feature type="region of interest" description="Disordered" evidence="1">
    <location>
        <begin position="291"/>
        <end position="316"/>
    </location>
</feature>
<feature type="region of interest" description="Disordered" evidence="1">
    <location>
        <begin position="412"/>
        <end position="484"/>
    </location>
</feature>
<sequence length="1085" mass="115400">DVVKDMNYSAQQVVRQVVPFPLSDGDDLAAEPSASLRSASSPTATANSQDNANTIQQATQGADLMDIGANEPKITLTGENRTLARDTPGGPVGFVRYHSSSSTSSAVAAGTHSELAGQVHELRDAQVHAQVQAQAYGPVQTLEGCIRADMGEGVGSPESGAPMGGMDSKDTLDHAHAYSNQQYEHAHNNQQYEHAHNIQEYEHAHNNQEYVHAHNNQEYAHAQVDGKGSEMDGVHVGAAGQVNDGSREGLSYHGEADSGYIPAMSHAHLQGPGDGSAAMDTSVTSHMDVDIENDSERADSTRPVASDTGGGGEESVPYEEVATTAATHTDLHTTPTLAQGVTHSDADTEADVYAQPKSDARPYASDDNTQIHPHTQPHIHTHLHAPTQPNTPVRETLQTRAQSAEALLQSTEHARRLESTVNEWRTPQKERKGERTYTPAPPYTGTRVQSHPQEHPQRDTHTPTHAHARTSTVPHTVTHTPAREEGQIRGDAGTHMHTSGKALVSTNADNYTDTDTSPCSNINTHVNANADTSTNVRTTRIQSDDVAMSMTPEKGMRTDTVRSVEQASTHVSGSIRRAESFSWRDTSSAKKMGGDAGVGNRNHGNGAGGDVVMETDTHTQAATVTTRHAPSTATGQSLRLNLSLSPRRLDGLLEDEVSTKSCEQVQSEPKDNNGFESNTSVSSPSILAPGAVKLGHRTEPAPGLSTWRSTASVYNNSPAATPKPPSTKTATSTGKGKGVSATVPTRTLSVSQLSALPHTQTATPEQLDEPAQPPTPVRTYTPTHGKGLSPSCDQNTGLVREESVVLVREGNGAGAGRDSVGATTVEEKERDTRASPADPESKAGVEIGNHGNGGEEEDGNRSPLSSRESLSSLNRSGIFTNTSAVYACTTAYPQNTVHSPARGVESTQCFSHLAQWFMAVNKDTDNLQGDTCPVPTNKSITEHISEITSTEQMNIRGSARECVNPNTDALAKDVRIAGQIPAHTRASTDTPAQNDTQTQLRQFSSAHYERSLSLKDDDQVSVDDLAEAISSAHVTPRKTPARKGVGATHTPVRTPMPALHHSAMKAMPPPGTIQIISASSCVDLD</sequence>
<keyword evidence="3" id="KW-1185">Reference proteome</keyword>
<feature type="compositionally biased region" description="Polar residues" evidence="1">
    <location>
        <begin position="674"/>
        <end position="685"/>
    </location>
</feature>
<evidence type="ECO:0000256" key="1">
    <source>
        <dbReference type="SAM" id="MobiDB-lite"/>
    </source>
</evidence>
<dbReference type="GeneID" id="25911817"/>
<feature type="region of interest" description="Disordered" evidence="1">
    <location>
        <begin position="757"/>
        <end position="869"/>
    </location>
</feature>
<feature type="compositionally biased region" description="Basic and acidic residues" evidence="1">
    <location>
        <begin position="825"/>
        <end position="843"/>
    </location>
</feature>
<feature type="non-terminal residue" evidence="2">
    <location>
        <position position="1"/>
    </location>
</feature>
<organism evidence="2 3">
    <name type="scientific">Sphaeroforma arctica JP610</name>
    <dbReference type="NCBI Taxonomy" id="667725"/>
    <lineage>
        <taxon>Eukaryota</taxon>
        <taxon>Ichthyosporea</taxon>
        <taxon>Ichthyophonida</taxon>
        <taxon>Sphaeroforma</taxon>
    </lineage>
</organism>
<proteinExistence type="predicted"/>
<dbReference type="AlphaFoldDB" id="A0A0L0FI91"/>
<feature type="compositionally biased region" description="Polar residues" evidence="1">
    <location>
        <begin position="35"/>
        <end position="52"/>
    </location>
</feature>
<feature type="region of interest" description="Disordered" evidence="1">
    <location>
        <begin position="655"/>
        <end position="687"/>
    </location>
</feature>
<feature type="compositionally biased region" description="Basic and acidic residues" evidence="1">
    <location>
        <begin position="452"/>
        <end position="462"/>
    </location>
</feature>
<dbReference type="Proteomes" id="UP000054560">
    <property type="component" value="Unassembled WGS sequence"/>
</dbReference>